<dbReference type="PANTHER" id="PTHR11266">
    <property type="entry name" value="PEROXISOMAL MEMBRANE PROTEIN 2, PXMP2 MPV17"/>
    <property type="match status" value="1"/>
</dbReference>
<keyword evidence="4 6" id="KW-1133">Transmembrane helix</keyword>
<dbReference type="AlphaFoldDB" id="A0AAN7P2A2"/>
<dbReference type="Proteomes" id="UP001353858">
    <property type="component" value="Unassembled WGS sequence"/>
</dbReference>
<evidence type="ECO:0000256" key="6">
    <source>
        <dbReference type="RuleBase" id="RU363053"/>
    </source>
</evidence>
<dbReference type="GO" id="GO:0061668">
    <property type="term" value="P:mitochondrial ribosome assembly"/>
    <property type="evidence" value="ECO:0007669"/>
    <property type="project" value="TreeGrafter"/>
</dbReference>
<comment type="subcellular location">
    <subcellularLocation>
        <location evidence="1">Membrane</location>
        <topology evidence="1">Multi-pass membrane protein</topology>
    </subcellularLocation>
</comment>
<sequence length="182" mass="21342">MIKKLLRISGKVFERKYLLYTNVTLSFTISAVGDILEQQYEISQQTIEKWDKTRTNKMAISGIPIGIVCHLYYSFLDKRLPGRTLKVLIKKLFIDQFICSPICISTFLVTIACLEHASFNDFTKSLKTKLWRLYLADWVVWPPAQVINFYFLSPKFRVLYDNVISLGYDVYTSHVNYHNYDD</sequence>
<organism evidence="7 8">
    <name type="scientific">Aquatica leii</name>
    <dbReference type="NCBI Taxonomy" id="1421715"/>
    <lineage>
        <taxon>Eukaryota</taxon>
        <taxon>Metazoa</taxon>
        <taxon>Ecdysozoa</taxon>
        <taxon>Arthropoda</taxon>
        <taxon>Hexapoda</taxon>
        <taxon>Insecta</taxon>
        <taxon>Pterygota</taxon>
        <taxon>Neoptera</taxon>
        <taxon>Endopterygota</taxon>
        <taxon>Coleoptera</taxon>
        <taxon>Polyphaga</taxon>
        <taxon>Elateriformia</taxon>
        <taxon>Elateroidea</taxon>
        <taxon>Lampyridae</taxon>
        <taxon>Luciolinae</taxon>
        <taxon>Aquatica</taxon>
    </lineage>
</organism>
<feature type="transmembrane region" description="Helical" evidence="6">
    <location>
        <begin position="97"/>
        <end position="119"/>
    </location>
</feature>
<evidence type="ECO:0000313" key="7">
    <source>
        <dbReference type="EMBL" id="KAK4872676.1"/>
    </source>
</evidence>
<protein>
    <recommendedName>
        <fullName evidence="9">Mpv17-like protein 2</fullName>
    </recommendedName>
</protein>
<proteinExistence type="inferred from homology"/>
<dbReference type="Pfam" id="PF04117">
    <property type="entry name" value="Mpv17_PMP22"/>
    <property type="match status" value="1"/>
</dbReference>
<keyword evidence="3 6" id="KW-0812">Transmembrane</keyword>
<evidence type="ECO:0000256" key="2">
    <source>
        <dbReference type="ARBA" id="ARBA00006824"/>
    </source>
</evidence>
<dbReference type="GO" id="GO:0005739">
    <property type="term" value="C:mitochondrion"/>
    <property type="evidence" value="ECO:0007669"/>
    <property type="project" value="TreeGrafter"/>
</dbReference>
<feature type="transmembrane region" description="Helical" evidence="6">
    <location>
        <begin position="56"/>
        <end position="76"/>
    </location>
</feature>
<dbReference type="InterPro" id="IPR007248">
    <property type="entry name" value="Mpv17_PMP22"/>
</dbReference>
<gene>
    <name evidence="7" type="ORF">RN001_014705</name>
</gene>
<keyword evidence="8" id="KW-1185">Reference proteome</keyword>
<reference evidence="8" key="1">
    <citation type="submission" date="2023-01" db="EMBL/GenBank/DDBJ databases">
        <title>Key to firefly adult light organ development and bioluminescence: homeobox transcription factors regulate luciferase expression and transportation to peroxisome.</title>
        <authorList>
            <person name="Fu X."/>
        </authorList>
    </citation>
    <scope>NUCLEOTIDE SEQUENCE [LARGE SCALE GENOMIC DNA]</scope>
</reference>
<evidence type="ECO:0000256" key="5">
    <source>
        <dbReference type="ARBA" id="ARBA00023136"/>
    </source>
</evidence>
<evidence type="ECO:0000256" key="3">
    <source>
        <dbReference type="ARBA" id="ARBA00022692"/>
    </source>
</evidence>
<dbReference type="EMBL" id="JARPUR010000007">
    <property type="protein sequence ID" value="KAK4872676.1"/>
    <property type="molecule type" value="Genomic_DNA"/>
</dbReference>
<comment type="caution">
    <text evidence="7">The sequence shown here is derived from an EMBL/GenBank/DDBJ whole genome shotgun (WGS) entry which is preliminary data.</text>
</comment>
<keyword evidence="5 6" id="KW-0472">Membrane</keyword>
<accession>A0AAN7P2A2</accession>
<feature type="transmembrane region" description="Helical" evidence="6">
    <location>
        <begin position="17"/>
        <end position="36"/>
    </location>
</feature>
<evidence type="ECO:0000256" key="1">
    <source>
        <dbReference type="ARBA" id="ARBA00004141"/>
    </source>
</evidence>
<dbReference type="PANTHER" id="PTHR11266:SF8">
    <property type="entry name" value="MPV17-LIKE PROTEIN 2"/>
    <property type="match status" value="1"/>
</dbReference>
<name>A0AAN7P2A2_9COLE</name>
<evidence type="ECO:0000313" key="8">
    <source>
        <dbReference type="Proteomes" id="UP001353858"/>
    </source>
</evidence>
<feature type="transmembrane region" description="Helical" evidence="6">
    <location>
        <begin position="131"/>
        <end position="152"/>
    </location>
</feature>
<evidence type="ECO:0008006" key="9">
    <source>
        <dbReference type="Google" id="ProtNLM"/>
    </source>
</evidence>
<comment type="similarity">
    <text evidence="2 6">Belongs to the peroxisomal membrane protein PXMP2/4 family.</text>
</comment>
<dbReference type="GO" id="GO:0016020">
    <property type="term" value="C:membrane"/>
    <property type="evidence" value="ECO:0007669"/>
    <property type="project" value="UniProtKB-SubCell"/>
</dbReference>
<evidence type="ECO:0000256" key="4">
    <source>
        <dbReference type="ARBA" id="ARBA00022989"/>
    </source>
</evidence>